<name>A0A1E1JYP6_9HELO</name>
<organism evidence="4 5">
    <name type="scientific">Rhynchosporium agropyri</name>
    <dbReference type="NCBI Taxonomy" id="914238"/>
    <lineage>
        <taxon>Eukaryota</taxon>
        <taxon>Fungi</taxon>
        <taxon>Dikarya</taxon>
        <taxon>Ascomycota</taxon>
        <taxon>Pezizomycotina</taxon>
        <taxon>Leotiomycetes</taxon>
        <taxon>Helotiales</taxon>
        <taxon>Ploettnerulaceae</taxon>
        <taxon>Rhynchosporium</taxon>
    </lineage>
</organism>
<dbReference type="EMBL" id="FJUX01000006">
    <property type="protein sequence ID" value="CZS90842.1"/>
    <property type="molecule type" value="Genomic_DNA"/>
</dbReference>
<evidence type="ECO:0000313" key="4">
    <source>
        <dbReference type="EMBL" id="CZS90842.1"/>
    </source>
</evidence>
<dbReference type="InterPro" id="IPR013785">
    <property type="entry name" value="Aldolase_TIM"/>
</dbReference>
<evidence type="ECO:0000259" key="3">
    <source>
        <dbReference type="PROSITE" id="PS51349"/>
    </source>
</evidence>
<accession>A0A1E1JYP6</accession>
<evidence type="ECO:0000313" key="5">
    <source>
        <dbReference type="Proteomes" id="UP000178912"/>
    </source>
</evidence>
<proteinExistence type="predicted"/>
<feature type="domain" description="FMN hydroxy acid dehydrogenase" evidence="3">
    <location>
        <begin position="1"/>
        <end position="108"/>
    </location>
</feature>
<keyword evidence="2" id="KW-0560">Oxidoreductase</keyword>
<evidence type="ECO:0000256" key="2">
    <source>
        <dbReference type="ARBA" id="ARBA00023002"/>
    </source>
</evidence>
<evidence type="ECO:0000256" key="1">
    <source>
        <dbReference type="ARBA" id="ARBA00001917"/>
    </source>
</evidence>
<dbReference type="AlphaFoldDB" id="A0A1E1JYP6"/>
<keyword evidence="5" id="KW-1185">Reference proteome</keyword>
<reference evidence="5" key="1">
    <citation type="submission" date="2016-03" db="EMBL/GenBank/DDBJ databases">
        <authorList>
            <person name="Guldener U."/>
        </authorList>
    </citation>
    <scope>NUCLEOTIDE SEQUENCE [LARGE SCALE GENOMIC DNA]</scope>
    <source>
        <strain evidence="5">04CH-RAC-A.6.1</strain>
    </source>
</reference>
<dbReference type="SUPFAM" id="SSF51395">
    <property type="entry name" value="FMN-linked oxidoreductases"/>
    <property type="match status" value="1"/>
</dbReference>
<sequence length="291" mass="32323">MYYASSNTGQSYTHLANGRAFYRHRIIPGMLVDTNKRDTATTIFGLKVSAPIGFAPIGINKIYHPLGELPVAKVAKQLNLPYCLSTAGSTPIEAVGEANGAGPRFFQFGFTACMLTLDTWQLAWRHHDAAESNFAFYHGTGADLGLSDSVFQKRLNEVGIDPKKQPNEAGAMWIDDVWHRRAWSWEKMPWLIEQWREISRGKPFYLKVIQSGRCEEQVDGAIAGLDALEKIVAGCLWVWGLSIKSELGIRHVMKSLLADFDILMNVAGFQSVDQITRDSIESLPNSAGMNS</sequence>
<comment type="cofactor">
    <cofactor evidence="1">
        <name>FMN</name>
        <dbReference type="ChEBI" id="CHEBI:58210"/>
    </cofactor>
</comment>
<dbReference type="PANTHER" id="PTHR10578:SF75">
    <property type="entry name" value="L-LACTATE DEHYDROGENASE (AFU_ORTHOLOGUE AFUA_4G07050)"/>
    <property type="match status" value="1"/>
</dbReference>
<dbReference type="Pfam" id="PF01070">
    <property type="entry name" value="FMN_dh"/>
    <property type="match status" value="1"/>
</dbReference>
<dbReference type="InterPro" id="IPR037396">
    <property type="entry name" value="FMN_HAD"/>
</dbReference>
<dbReference type="InterPro" id="IPR000262">
    <property type="entry name" value="FMN-dep_DH"/>
</dbReference>
<dbReference type="GO" id="GO:0016491">
    <property type="term" value="F:oxidoreductase activity"/>
    <property type="evidence" value="ECO:0007669"/>
    <property type="project" value="UniProtKB-KW"/>
</dbReference>
<dbReference type="OrthoDB" id="25826at2759"/>
<gene>
    <name evidence="4" type="ORF">RAG0_01736</name>
</gene>
<dbReference type="PANTHER" id="PTHR10578">
    <property type="entry name" value="S -2-HYDROXY-ACID OXIDASE-RELATED"/>
    <property type="match status" value="1"/>
</dbReference>
<dbReference type="PROSITE" id="PS51349">
    <property type="entry name" value="FMN_HYDROXY_ACID_DH_2"/>
    <property type="match status" value="1"/>
</dbReference>
<protein>
    <submittedName>
        <fullName evidence="4">Related to L-lactate dehydrogenase</fullName>
    </submittedName>
</protein>
<dbReference type="Proteomes" id="UP000178912">
    <property type="component" value="Unassembled WGS sequence"/>
</dbReference>
<dbReference type="Gene3D" id="3.20.20.70">
    <property type="entry name" value="Aldolase class I"/>
    <property type="match status" value="2"/>
</dbReference>